<evidence type="ECO:0000313" key="2">
    <source>
        <dbReference type="Proteomes" id="UP001218218"/>
    </source>
</evidence>
<protein>
    <recommendedName>
        <fullName evidence="3">Reverse transcriptase zinc-binding domain-containing protein</fullName>
    </recommendedName>
</protein>
<gene>
    <name evidence="1" type="ORF">DFH08DRAFT_804886</name>
</gene>
<name>A0AAD7EVE8_9AGAR</name>
<evidence type="ECO:0008006" key="3">
    <source>
        <dbReference type="Google" id="ProtNLM"/>
    </source>
</evidence>
<comment type="caution">
    <text evidence="1">The sequence shown here is derived from an EMBL/GenBank/DDBJ whole genome shotgun (WGS) entry which is preliminary data.</text>
</comment>
<sequence length="167" mass="19087">MHNAHRVGNYWKYIPECGDRAICQMCGEEDNLEHILIKCRSPGPEIIWKAAEKLWQGKGPNWPEISIGSILGCGLMRFEDERGKEKPGTRRLYRILVSKSAYTIWKLRPVGRNRPRLDPALVYNTWAGTLDDEGSLPVNWLKEPRVLVGRRALTESQIQYRSSVGIG</sequence>
<accession>A0AAD7EVE8</accession>
<dbReference type="Proteomes" id="UP001218218">
    <property type="component" value="Unassembled WGS sequence"/>
</dbReference>
<evidence type="ECO:0000313" key="1">
    <source>
        <dbReference type="EMBL" id="KAJ7353323.1"/>
    </source>
</evidence>
<dbReference type="AlphaFoldDB" id="A0AAD7EVE8"/>
<keyword evidence="2" id="KW-1185">Reference proteome</keyword>
<proteinExistence type="predicted"/>
<dbReference type="EMBL" id="JARIHO010000011">
    <property type="protein sequence ID" value="KAJ7353323.1"/>
    <property type="molecule type" value="Genomic_DNA"/>
</dbReference>
<organism evidence="1 2">
    <name type="scientific">Mycena albidolilacea</name>
    <dbReference type="NCBI Taxonomy" id="1033008"/>
    <lineage>
        <taxon>Eukaryota</taxon>
        <taxon>Fungi</taxon>
        <taxon>Dikarya</taxon>
        <taxon>Basidiomycota</taxon>
        <taxon>Agaricomycotina</taxon>
        <taxon>Agaricomycetes</taxon>
        <taxon>Agaricomycetidae</taxon>
        <taxon>Agaricales</taxon>
        <taxon>Marasmiineae</taxon>
        <taxon>Mycenaceae</taxon>
        <taxon>Mycena</taxon>
    </lineage>
</organism>
<reference evidence="1" key="1">
    <citation type="submission" date="2023-03" db="EMBL/GenBank/DDBJ databases">
        <title>Massive genome expansion in bonnet fungi (Mycena s.s.) driven by repeated elements and novel gene families across ecological guilds.</title>
        <authorList>
            <consortium name="Lawrence Berkeley National Laboratory"/>
            <person name="Harder C.B."/>
            <person name="Miyauchi S."/>
            <person name="Viragh M."/>
            <person name="Kuo A."/>
            <person name="Thoen E."/>
            <person name="Andreopoulos B."/>
            <person name="Lu D."/>
            <person name="Skrede I."/>
            <person name="Drula E."/>
            <person name="Henrissat B."/>
            <person name="Morin E."/>
            <person name="Kohler A."/>
            <person name="Barry K."/>
            <person name="LaButti K."/>
            <person name="Morin E."/>
            <person name="Salamov A."/>
            <person name="Lipzen A."/>
            <person name="Mereny Z."/>
            <person name="Hegedus B."/>
            <person name="Baldrian P."/>
            <person name="Stursova M."/>
            <person name="Weitz H."/>
            <person name="Taylor A."/>
            <person name="Grigoriev I.V."/>
            <person name="Nagy L.G."/>
            <person name="Martin F."/>
            <person name="Kauserud H."/>
        </authorList>
    </citation>
    <scope>NUCLEOTIDE SEQUENCE</scope>
    <source>
        <strain evidence="1">CBHHK002</strain>
    </source>
</reference>